<dbReference type="SMART" id="SM00419">
    <property type="entry name" value="HTH_CRP"/>
    <property type="match status" value="1"/>
</dbReference>
<evidence type="ECO:0000313" key="7">
    <source>
        <dbReference type="Proteomes" id="UP000001366"/>
    </source>
</evidence>
<dbReference type="EMBL" id="CP001230">
    <property type="protein sequence ID" value="ACO03383.1"/>
    <property type="molecule type" value="Genomic_DNA"/>
</dbReference>
<keyword evidence="1" id="KW-0805">Transcription regulation</keyword>
<proteinExistence type="predicted"/>
<dbReference type="AlphaFoldDB" id="C0QS01"/>
<keyword evidence="3" id="KW-0804">Transcription</keyword>
<sequence length="223" mass="25814">MEGRLERALRSSSLFKGFGGDFFRHIIPYMKIYQYQKGKEIVYQGEESSDLFIILEGRIKASIFDDEGNELVIDIFGEGDFVGELSLIDGKPRSASLIAETDVVVAVLERKYFIEILKKYPELCLKLAENLVYRLRKADKFLESLAFLDVKERIINLFIESAVENDERVYKVPKMSHREIAKRIGASRESVTKALKRFSELGILSEDNNMYILNLEEKNWRIL</sequence>
<dbReference type="STRING" id="123214.PERMA_1683"/>
<dbReference type="InterPro" id="IPR050397">
    <property type="entry name" value="Env_Response_Regulators"/>
</dbReference>
<dbReference type="PROSITE" id="PS50042">
    <property type="entry name" value="CNMP_BINDING_3"/>
    <property type="match status" value="1"/>
</dbReference>
<dbReference type="RefSeq" id="WP_012675622.1">
    <property type="nucleotide sequence ID" value="NC_012440.1"/>
</dbReference>
<dbReference type="Pfam" id="PF00027">
    <property type="entry name" value="cNMP_binding"/>
    <property type="match status" value="1"/>
</dbReference>
<evidence type="ECO:0000259" key="4">
    <source>
        <dbReference type="PROSITE" id="PS50042"/>
    </source>
</evidence>
<dbReference type="SMART" id="SM00100">
    <property type="entry name" value="cNMP"/>
    <property type="match status" value="1"/>
</dbReference>
<dbReference type="PROSITE" id="PS00889">
    <property type="entry name" value="CNMP_BINDING_2"/>
    <property type="match status" value="1"/>
</dbReference>
<gene>
    <name evidence="6" type="ordered locus">PERMA_1683</name>
</gene>
<feature type="domain" description="HTH crp-type" evidence="5">
    <location>
        <begin position="148"/>
        <end position="216"/>
    </location>
</feature>
<feature type="domain" description="Cyclic nucleotide-binding" evidence="4">
    <location>
        <begin position="14"/>
        <end position="134"/>
    </location>
</feature>
<protein>
    <submittedName>
        <fullName evidence="6">Transcriptional regulator, Crp/Fnr family</fullName>
    </submittedName>
</protein>
<keyword evidence="2" id="KW-0238">DNA-binding</keyword>
<dbReference type="GO" id="GO:0005829">
    <property type="term" value="C:cytosol"/>
    <property type="evidence" value="ECO:0007669"/>
    <property type="project" value="TreeGrafter"/>
</dbReference>
<evidence type="ECO:0000313" key="6">
    <source>
        <dbReference type="EMBL" id="ACO03383.1"/>
    </source>
</evidence>
<dbReference type="GO" id="GO:0003700">
    <property type="term" value="F:DNA-binding transcription factor activity"/>
    <property type="evidence" value="ECO:0007669"/>
    <property type="project" value="TreeGrafter"/>
</dbReference>
<dbReference type="eggNOG" id="COG0664">
    <property type="taxonomic scope" value="Bacteria"/>
</dbReference>
<evidence type="ECO:0000256" key="3">
    <source>
        <dbReference type="ARBA" id="ARBA00023163"/>
    </source>
</evidence>
<dbReference type="Proteomes" id="UP000001366">
    <property type="component" value="Chromosome"/>
</dbReference>
<dbReference type="InterPro" id="IPR012318">
    <property type="entry name" value="HTH_CRP"/>
</dbReference>
<dbReference type="PROSITE" id="PS51063">
    <property type="entry name" value="HTH_CRP_2"/>
    <property type="match status" value="1"/>
</dbReference>
<dbReference type="OrthoDB" id="9815457at2"/>
<accession>C0QS01</accession>
<dbReference type="SUPFAM" id="SSF46785">
    <property type="entry name" value="Winged helix' DNA-binding domain"/>
    <property type="match status" value="1"/>
</dbReference>
<name>C0QS01_PERMH</name>
<dbReference type="Gene3D" id="2.60.120.10">
    <property type="entry name" value="Jelly Rolls"/>
    <property type="match status" value="1"/>
</dbReference>
<dbReference type="PRINTS" id="PR00103">
    <property type="entry name" value="CAMPKINASE"/>
</dbReference>
<dbReference type="KEGG" id="pmx:PERMA_1683"/>
<evidence type="ECO:0000256" key="1">
    <source>
        <dbReference type="ARBA" id="ARBA00023015"/>
    </source>
</evidence>
<dbReference type="HOGENOM" id="CLU_075053_3_5_0"/>
<organism evidence="6 7">
    <name type="scientific">Persephonella marina (strain DSM 14350 / EX-H1)</name>
    <dbReference type="NCBI Taxonomy" id="123214"/>
    <lineage>
        <taxon>Bacteria</taxon>
        <taxon>Pseudomonadati</taxon>
        <taxon>Aquificota</taxon>
        <taxon>Aquificia</taxon>
        <taxon>Aquificales</taxon>
        <taxon>Hydrogenothermaceae</taxon>
        <taxon>Persephonella</taxon>
    </lineage>
</organism>
<dbReference type="InterPro" id="IPR036390">
    <property type="entry name" value="WH_DNA-bd_sf"/>
</dbReference>
<dbReference type="Pfam" id="PF13545">
    <property type="entry name" value="HTH_Crp_2"/>
    <property type="match status" value="1"/>
</dbReference>
<dbReference type="InterPro" id="IPR000595">
    <property type="entry name" value="cNMP-bd_dom"/>
</dbReference>
<dbReference type="PANTHER" id="PTHR24567:SF74">
    <property type="entry name" value="HTH-TYPE TRANSCRIPTIONAL REGULATOR ARCR"/>
    <property type="match status" value="1"/>
</dbReference>
<dbReference type="GO" id="GO:0003677">
    <property type="term" value="F:DNA binding"/>
    <property type="evidence" value="ECO:0007669"/>
    <property type="project" value="UniProtKB-KW"/>
</dbReference>
<dbReference type="CDD" id="cd00038">
    <property type="entry name" value="CAP_ED"/>
    <property type="match status" value="1"/>
</dbReference>
<dbReference type="InterPro" id="IPR018488">
    <property type="entry name" value="cNMP-bd_CS"/>
</dbReference>
<reference evidence="6 7" key="1">
    <citation type="journal article" date="2009" name="J. Bacteriol.">
        <title>Complete and draft genome sequences of six members of the Aquificales.</title>
        <authorList>
            <person name="Reysenbach A.L."/>
            <person name="Hamamura N."/>
            <person name="Podar M."/>
            <person name="Griffiths E."/>
            <person name="Ferreira S."/>
            <person name="Hochstein R."/>
            <person name="Heidelberg J."/>
            <person name="Johnson J."/>
            <person name="Mead D."/>
            <person name="Pohorille A."/>
            <person name="Sarmiento M."/>
            <person name="Schweighofer K."/>
            <person name="Seshadri R."/>
            <person name="Voytek M.A."/>
        </authorList>
    </citation>
    <scope>NUCLEOTIDE SEQUENCE [LARGE SCALE GENOMIC DNA]</scope>
    <source>
        <strain evidence="7">DSM 14350 / EX-H1</strain>
    </source>
</reference>
<evidence type="ECO:0000256" key="2">
    <source>
        <dbReference type="ARBA" id="ARBA00023125"/>
    </source>
</evidence>
<dbReference type="InterPro" id="IPR018490">
    <property type="entry name" value="cNMP-bd_dom_sf"/>
</dbReference>
<evidence type="ECO:0000259" key="5">
    <source>
        <dbReference type="PROSITE" id="PS51063"/>
    </source>
</evidence>
<dbReference type="SUPFAM" id="SSF51206">
    <property type="entry name" value="cAMP-binding domain-like"/>
    <property type="match status" value="1"/>
</dbReference>
<dbReference type="InterPro" id="IPR014710">
    <property type="entry name" value="RmlC-like_jellyroll"/>
</dbReference>
<dbReference type="InterPro" id="IPR036388">
    <property type="entry name" value="WH-like_DNA-bd_sf"/>
</dbReference>
<dbReference type="Gene3D" id="1.10.10.10">
    <property type="entry name" value="Winged helix-like DNA-binding domain superfamily/Winged helix DNA-binding domain"/>
    <property type="match status" value="1"/>
</dbReference>
<keyword evidence="7" id="KW-1185">Reference proteome</keyword>
<dbReference type="PANTHER" id="PTHR24567">
    <property type="entry name" value="CRP FAMILY TRANSCRIPTIONAL REGULATORY PROTEIN"/>
    <property type="match status" value="1"/>
</dbReference>
<dbReference type="PaxDb" id="123214-PERMA_1683"/>